<dbReference type="EMBL" id="CAJNRE010009390">
    <property type="protein sequence ID" value="CAF2081414.1"/>
    <property type="molecule type" value="Genomic_DNA"/>
</dbReference>
<dbReference type="PANTHER" id="PTHR45641">
    <property type="entry name" value="TETRATRICOPEPTIDE REPEAT PROTEIN (AFU_ORTHOLOGUE AFUA_6G03870)"/>
    <property type="match status" value="1"/>
</dbReference>
<evidence type="ECO:0000313" key="15">
    <source>
        <dbReference type="Proteomes" id="UP000663866"/>
    </source>
</evidence>
<dbReference type="Pfam" id="PF13424">
    <property type="entry name" value="TPR_12"/>
    <property type="match status" value="1"/>
</dbReference>
<dbReference type="Proteomes" id="UP000676336">
    <property type="component" value="Unassembled WGS sequence"/>
</dbReference>
<sequence length="245" mass="28243">MGKFDHTEKFDHRYLNGILHHHPSVADCFNSLGLVTQDKGMHEPSLIWFHKALDVYKQLQNQTLIADTISNIALVYFGKEDYRQAIAAYNEALAICIKEFGIDHEKVAKCYDGIGAVNGKVNRYSEALTFKKMALAIREKHFPADHPDLGQSNTCIGTTYMSLGDFESAMWHYNKSIQIYEKSIPSDHPRFAMTFKQMENTYENTGDLKKAKHYYKKVAAIYHHLFRSNNVDVMDIEERIKRVSK</sequence>
<name>A0A816YBS8_9BILA</name>
<reference evidence="8" key="1">
    <citation type="submission" date="2021-02" db="EMBL/GenBank/DDBJ databases">
        <authorList>
            <person name="Nowell W R."/>
        </authorList>
    </citation>
    <scope>NUCLEOTIDE SEQUENCE</scope>
</reference>
<dbReference type="Proteomes" id="UP000663887">
    <property type="component" value="Unassembled WGS sequence"/>
</dbReference>
<proteinExistence type="predicted"/>
<dbReference type="Proteomes" id="UP000681720">
    <property type="component" value="Unassembled WGS sequence"/>
</dbReference>
<evidence type="ECO:0000313" key="5">
    <source>
        <dbReference type="EMBL" id="CAF1380041.1"/>
    </source>
</evidence>
<keyword evidence="15" id="KW-1185">Reference proteome</keyword>
<dbReference type="Proteomes" id="UP000663855">
    <property type="component" value="Unassembled WGS sequence"/>
</dbReference>
<evidence type="ECO:0000313" key="13">
    <source>
        <dbReference type="EMBL" id="CAF3929038.1"/>
    </source>
</evidence>
<dbReference type="Proteomes" id="UP000663866">
    <property type="component" value="Unassembled WGS sequence"/>
</dbReference>
<evidence type="ECO:0000313" key="9">
    <source>
        <dbReference type="EMBL" id="CAF3795949.1"/>
    </source>
</evidence>
<evidence type="ECO:0000313" key="6">
    <source>
        <dbReference type="EMBL" id="CAF2035372.1"/>
    </source>
</evidence>
<comment type="caution">
    <text evidence="8">The sequence shown here is derived from an EMBL/GenBank/DDBJ whole genome shotgun (WGS) entry which is preliminary data.</text>
</comment>
<dbReference type="Pfam" id="PF13374">
    <property type="entry name" value="TPR_10"/>
    <property type="match status" value="1"/>
</dbReference>
<dbReference type="EMBL" id="CAJOBI010000122">
    <property type="protein sequence ID" value="CAF3795949.1"/>
    <property type="molecule type" value="Genomic_DNA"/>
</dbReference>
<dbReference type="InterPro" id="IPR011990">
    <property type="entry name" value="TPR-like_helical_dom_sf"/>
</dbReference>
<evidence type="ECO:0000256" key="3">
    <source>
        <dbReference type="PROSITE-ProRule" id="PRU00339"/>
    </source>
</evidence>
<keyword evidence="2 3" id="KW-0802">TPR repeat</keyword>
<dbReference type="EMBL" id="CAJNRG010001616">
    <property type="protein sequence ID" value="CAF2035372.1"/>
    <property type="molecule type" value="Genomic_DNA"/>
</dbReference>
<feature type="repeat" description="TPR" evidence="3">
    <location>
        <begin position="150"/>
        <end position="183"/>
    </location>
</feature>
<dbReference type="SUPFAM" id="SSF48452">
    <property type="entry name" value="TPR-like"/>
    <property type="match status" value="1"/>
</dbReference>
<evidence type="ECO:0000313" key="8">
    <source>
        <dbReference type="EMBL" id="CAF2157276.1"/>
    </source>
</evidence>
<accession>A0A816YBS8</accession>
<dbReference type="Proteomes" id="UP000663842">
    <property type="component" value="Unassembled WGS sequence"/>
</dbReference>
<dbReference type="Pfam" id="PF13181">
    <property type="entry name" value="TPR_8"/>
    <property type="match status" value="1"/>
</dbReference>
<dbReference type="Proteomes" id="UP000663824">
    <property type="component" value="Unassembled WGS sequence"/>
</dbReference>
<evidence type="ECO:0000313" key="11">
    <source>
        <dbReference type="EMBL" id="CAF3878140.1"/>
    </source>
</evidence>
<dbReference type="EMBL" id="CAJOBF010000846">
    <property type="protein sequence ID" value="CAF3878140.1"/>
    <property type="molecule type" value="Genomic_DNA"/>
</dbReference>
<dbReference type="EMBL" id="CAJOBH010002296">
    <property type="protein sequence ID" value="CAF3899385.1"/>
    <property type="molecule type" value="Genomic_DNA"/>
</dbReference>
<dbReference type="Proteomes" id="UP000663834">
    <property type="component" value="Unassembled WGS sequence"/>
</dbReference>
<evidence type="ECO:0000313" key="12">
    <source>
        <dbReference type="EMBL" id="CAF3899385.1"/>
    </source>
</evidence>
<dbReference type="EMBL" id="CAJNRF010014469">
    <property type="protein sequence ID" value="CAF2157276.1"/>
    <property type="molecule type" value="Genomic_DNA"/>
</dbReference>
<evidence type="ECO:0000313" key="4">
    <source>
        <dbReference type="EMBL" id="CAF1102273.1"/>
    </source>
</evidence>
<dbReference type="EMBL" id="CAJOBG010001437">
    <property type="protein sequence ID" value="CAF3929038.1"/>
    <property type="molecule type" value="Genomic_DNA"/>
</dbReference>
<dbReference type="PANTHER" id="PTHR45641:SF19">
    <property type="entry name" value="NEPHROCYSTIN-3"/>
    <property type="match status" value="1"/>
</dbReference>
<gene>
    <name evidence="12" type="ORF">BYL167_LOCUS8383</name>
    <name evidence="4" type="ORF">CJN711_LOCUS7213</name>
    <name evidence="10" type="ORF">GIL414_LOCUS1781</name>
    <name evidence="5" type="ORF">KQP761_LOCUS8664</name>
    <name evidence="7" type="ORF">MBJ925_LOCUS18710</name>
    <name evidence="13" type="ORF">OVN521_LOCUS11020</name>
    <name evidence="9" type="ORF">SMN809_LOCUS900</name>
    <name evidence="11" type="ORF">UXM345_LOCUS9320</name>
    <name evidence="8" type="ORF">WKI299_LOCUS31629</name>
    <name evidence="6" type="ORF">XDN619_LOCUS5819</name>
</gene>
<evidence type="ECO:0000256" key="2">
    <source>
        <dbReference type="ARBA" id="ARBA00022803"/>
    </source>
</evidence>
<dbReference type="PROSITE" id="PS50005">
    <property type="entry name" value="TPR"/>
    <property type="match status" value="2"/>
</dbReference>
<evidence type="ECO:0000313" key="7">
    <source>
        <dbReference type="EMBL" id="CAF2081414.1"/>
    </source>
</evidence>
<dbReference type="EMBL" id="CAJNOW010003367">
    <property type="protein sequence ID" value="CAF1380041.1"/>
    <property type="molecule type" value="Genomic_DNA"/>
</dbReference>
<dbReference type="EMBL" id="CAJOBJ010000311">
    <property type="protein sequence ID" value="CAF3813529.1"/>
    <property type="molecule type" value="Genomic_DNA"/>
</dbReference>
<evidence type="ECO:0000313" key="14">
    <source>
        <dbReference type="Proteomes" id="UP000663856"/>
    </source>
</evidence>
<dbReference type="EMBL" id="CAJNOV010002399">
    <property type="protein sequence ID" value="CAF1102273.1"/>
    <property type="molecule type" value="Genomic_DNA"/>
</dbReference>
<organism evidence="8 14">
    <name type="scientific">Rotaria magnacalcarata</name>
    <dbReference type="NCBI Taxonomy" id="392030"/>
    <lineage>
        <taxon>Eukaryota</taxon>
        <taxon>Metazoa</taxon>
        <taxon>Spiralia</taxon>
        <taxon>Gnathifera</taxon>
        <taxon>Rotifera</taxon>
        <taxon>Eurotatoria</taxon>
        <taxon>Bdelloidea</taxon>
        <taxon>Philodinida</taxon>
        <taxon>Philodinidae</taxon>
        <taxon>Rotaria</taxon>
    </lineage>
</organism>
<evidence type="ECO:0000256" key="1">
    <source>
        <dbReference type="ARBA" id="ARBA00022737"/>
    </source>
</evidence>
<evidence type="ECO:0000313" key="10">
    <source>
        <dbReference type="EMBL" id="CAF3813529.1"/>
    </source>
</evidence>
<dbReference type="Proteomes" id="UP000681967">
    <property type="component" value="Unassembled WGS sequence"/>
</dbReference>
<dbReference type="Proteomes" id="UP000663856">
    <property type="component" value="Unassembled WGS sequence"/>
</dbReference>
<dbReference type="AlphaFoldDB" id="A0A816YBS8"/>
<dbReference type="SMART" id="SM00028">
    <property type="entry name" value="TPR"/>
    <property type="match status" value="5"/>
</dbReference>
<feature type="repeat" description="TPR" evidence="3">
    <location>
        <begin position="66"/>
        <end position="99"/>
    </location>
</feature>
<protein>
    <submittedName>
        <fullName evidence="8">Uncharacterized protein</fullName>
    </submittedName>
</protein>
<dbReference type="OrthoDB" id="771227at2759"/>
<dbReference type="InterPro" id="IPR019734">
    <property type="entry name" value="TPR_rpt"/>
</dbReference>
<dbReference type="Gene3D" id="1.25.40.10">
    <property type="entry name" value="Tetratricopeptide repeat domain"/>
    <property type="match status" value="2"/>
</dbReference>
<keyword evidence="1" id="KW-0677">Repeat</keyword>